<evidence type="ECO:0000256" key="3">
    <source>
        <dbReference type="ARBA" id="ARBA00022448"/>
    </source>
</evidence>
<feature type="transmembrane region" description="Helical" evidence="8">
    <location>
        <begin position="20"/>
        <end position="47"/>
    </location>
</feature>
<evidence type="ECO:0000256" key="5">
    <source>
        <dbReference type="ARBA" id="ARBA00022989"/>
    </source>
</evidence>
<dbReference type="GO" id="GO:0033177">
    <property type="term" value="C:proton-transporting two-sector ATPase complex, proton-transporting domain"/>
    <property type="evidence" value="ECO:0007669"/>
    <property type="project" value="InterPro"/>
</dbReference>
<dbReference type="EMBL" id="KE124707">
    <property type="protein sequence ID" value="EWC74424.1"/>
    <property type="molecule type" value="Genomic_DNA"/>
</dbReference>
<evidence type="ECO:0000256" key="4">
    <source>
        <dbReference type="ARBA" id="ARBA00022692"/>
    </source>
</evidence>
<keyword evidence="3" id="KW-0813">Transport</keyword>
<keyword evidence="5 8" id="KW-1133">Transmembrane helix</keyword>
<dbReference type="InterPro" id="IPR035921">
    <property type="entry name" value="F/V-ATP_Csub_sf"/>
</dbReference>
<keyword evidence="7 8" id="KW-0472">Membrane</keyword>
<evidence type="ECO:0000256" key="7">
    <source>
        <dbReference type="ARBA" id="ARBA00023136"/>
    </source>
</evidence>
<organism evidence="10 11">
    <name type="scientific">Plasmodium falciparum UGT5.1</name>
    <dbReference type="NCBI Taxonomy" id="1237627"/>
    <lineage>
        <taxon>Eukaryota</taxon>
        <taxon>Sar</taxon>
        <taxon>Alveolata</taxon>
        <taxon>Apicomplexa</taxon>
        <taxon>Aconoidasida</taxon>
        <taxon>Haemosporida</taxon>
        <taxon>Plasmodiidae</taxon>
        <taxon>Plasmodium</taxon>
        <taxon>Plasmodium (Laverania)</taxon>
    </lineage>
</organism>
<dbReference type="Pfam" id="PF00137">
    <property type="entry name" value="ATP-synt_C"/>
    <property type="match status" value="1"/>
</dbReference>
<keyword evidence="4 8" id="KW-0812">Transmembrane</keyword>
<dbReference type="SUPFAM" id="SSF81333">
    <property type="entry name" value="F1F0 ATP synthase subunit C"/>
    <property type="match status" value="1"/>
</dbReference>
<reference evidence="10 11" key="1">
    <citation type="submission" date="2013-02" db="EMBL/GenBank/DDBJ databases">
        <title>The Genome Sequence of Plasmodium falciparum UGT5.1.</title>
        <authorList>
            <consortium name="The Broad Institute Genome Sequencing Platform"/>
            <consortium name="The Broad Institute Genome Sequencing Center for Infectious Disease"/>
            <person name="Neafsey D."/>
            <person name="Cheeseman I."/>
            <person name="Volkman S."/>
            <person name="Adams J."/>
            <person name="Walker B."/>
            <person name="Young S.K."/>
            <person name="Zeng Q."/>
            <person name="Gargeya S."/>
            <person name="Fitzgerald M."/>
            <person name="Haas B."/>
            <person name="Abouelleil A."/>
            <person name="Alvarado L."/>
            <person name="Arachchi H.M."/>
            <person name="Berlin A.M."/>
            <person name="Chapman S.B."/>
            <person name="Dewar J."/>
            <person name="Goldberg J."/>
            <person name="Griggs A."/>
            <person name="Gujja S."/>
            <person name="Hansen M."/>
            <person name="Howarth C."/>
            <person name="Imamovic A."/>
            <person name="Larimer J."/>
            <person name="McCowan C."/>
            <person name="Murphy C."/>
            <person name="Neiman D."/>
            <person name="Pearson M."/>
            <person name="Priest M."/>
            <person name="Roberts A."/>
            <person name="Saif S."/>
            <person name="Shea T."/>
            <person name="Sisk P."/>
            <person name="Sykes S."/>
            <person name="Wortman J."/>
            <person name="Nusbaum C."/>
            <person name="Birren B."/>
        </authorList>
    </citation>
    <scope>NUCLEOTIDE SEQUENCE [LARGE SCALE GENOMIC DNA]</scope>
    <source>
        <strain evidence="10 11">UGT5.1</strain>
    </source>
</reference>
<dbReference type="PANTHER" id="PTHR10263">
    <property type="entry name" value="V-TYPE PROTON ATPASE PROTEOLIPID SUBUNIT"/>
    <property type="match status" value="1"/>
</dbReference>
<protein>
    <recommendedName>
        <fullName evidence="9">V-ATPase proteolipid subunit C-like domain-containing protein</fullName>
    </recommendedName>
</protein>
<comment type="subcellular location">
    <subcellularLocation>
        <location evidence="1">Membrane</location>
        <topology evidence="1">Multi-pass membrane protein</topology>
    </subcellularLocation>
</comment>
<dbReference type="InterPro" id="IPR002379">
    <property type="entry name" value="ATPase_proteolipid_c-like_dom"/>
</dbReference>
<evidence type="ECO:0000313" key="10">
    <source>
        <dbReference type="EMBL" id="EWC74424.1"/>
    </source>
</evidence>
<evidence type="ECO:0000256" key="1">
    <source>
        <dbReference type="ARBA" id="ARBA00004141"/>
    </source>
</evidence>
<dbReference type="Gene3D" id="1.20.120.610">
    <property type="entry name" value="lithium bound rotor ring of v- atpase"/>
    <property type="match status" value="1"/>
</dbReference>
<dbReference type="AlphaFoldDB" id="W7JI01"/>
<feature type="domain" description="V-ATPase proteolipid subunit C-like" evidence="9">
    <location>
        <begin position="20"/>
        <end position="69"/>
    </location>
</feature>
<proteinExistence type="inferred from homology"/>
<accession>W7JI01</accession>
<evidence type="ECO:0000256" key="6">
    <source>
        <dbReference type="ARBA" id="ARBA00023065"/>
    </source>
</evidence>
<evidence type="ECO:0000256" key="8">
    <source>
        <dbReference type="SAM" id="Phobius"/>
    </source>
</evidence>
<evidence type="ECO:0000313" key="11">
    <source>
        <dbReference type="Proteomes" id="UP000030697"/>
    </source>
</evidence>
<name>W7JI01_PLAFA</name>
<evidence type="ECO:0000259" key="9">
    <source>
        <dbReference type="Pfam" id="PF00137"/>
    </source>
</evidence>
<gene>
    <name evidence="10" type="ORF">C923_04918</name>
</gene>
<dbReference type="Proteomes" id="UP000030697">
    <property type="component" value="Unassembled WGS sequence"/>
</dbReference>
<comment type="similarity">
    <text evidence="2">Belongs to the V-ATPase proteolipid subunit family.</text>
</comment>
<sequence length="75" mass="8201">MYNSWFEIVRSISPYNWAMLGIALSLFLSIMGAAWGIFICGTSIVGASVKSPRIISKNLISIIFCEALGKCINIV</sequence>
<keyword evidence="6" id="KW-0406">Ion transport</keyword>
<evidence type="ECO:0000256" key="2">
    <source>
        <dbReference type="ARBA" id="ARBA00007296"/>
    </source>
</evidence>
<dbReference type="GO" id="GO:0015078">
    <property type="term" value="F:proton transmembrane transporter activity"/>
    <property type="evidence" value="ECO:0007669"/>
    <property type="project" value="InterPro"/>
</dbReference>